<dbReference type="GO" id="GO:0016491">
    <property type="term" value="F:oxidoreductase activity"/>
    <property type="evidence" value="ECO:0007669"/>
    <property type="project" value="UniProtKB-KW"/>
</dbReference>
<evidence type="ECO:0000259" key="6">
    <source>
        <dbReference type="Pfam" id="PF07992"/>
    </source>
</evidence>
<organism evidence="7 8">
    <name type="scientific">Lactobacillus iners</name>
    <dbReference type="NCBI Taxonomy" id="147802"/>
    <lineage>
        <taxon>Bacteria</taxon>
        <taxon>Bacillati</taxon>
        <taxon>Bacillota</taxon>
        <taxon>Bacilli</taxon>
        <taxon>Lactobacillales</taxon>
        <taxon>Lactobacillaceae</taxon>
        <taxon>Lactobacillus</taxon>
    </lineage>
</organism>
<dbReference type="PRINTS" id="PR00368">
    <property type="entry name" value="FADPNR"/>
</dbReference>
<dbReference type="InterPro" id="IPR036188">
    <property type="entry name" value="FAD/NAD-bd_sf"/>
</dbReference>
<keyword evidence="5" id="KW-0676">Redox-active center</keyword>
<dbReference type="InterPro" id="IPR050260">
    <property type="entry name" value="FAD-bd_OxRdtase"/>
</dbReference>
<evidence type="ECO:0000256" key="4">
    <source>
        <dbReference type="ARBA" id="ARBA00023002"/>
    </source>
</evidence>
<protein>
    <submittedName>
        <fullName evidence="7">FAD-dependent oxidoreductase</fullName>
    </submittedName>
</protein>
<dbReference type="RefSeq" id="WP_006730510.1">
    <property type="nucleotide sequence ID" value="NZ_CP049226.1"/>
</dbReference>
<keyword evidence="3" id="KW-0274">FAD</keyword>
<gene>
    <name evidence="7" type="ORF">G6Z83_06430</name>
</gene>
<feature type="domain" description="FAD/NAD(P)-binding" evidence="6">
    <location>
        <begin position="1"/>
        <end position="277"/>
    </location>
</feature>
<keyword evidence="4" id="KW-0560">Oxidoreductase</keyword>
<dbReference type="EMBL" id="CP049228">
    <property type="protein sequence ID" value="QIH24304.1"/>
    <property type="molecule type" value="Genomic_DNA"/>
</dbReference>
<dbReference type="PRINTS" id="PR00411">
    <property type="entry name" value="PNDRDTASEI"/>
</dbReference>
<reference evidence="7 8" key="1">
    <citation type="submission" date="2020-02" db="EMBL/GenBank/DDBJ databases">
        <title>Complete genome sequences of six Lactobacillus iners strains isolated from the human vagina.</title>
        <authorList>
            <person name="France M.T."/>
            <person name="Rutt L."/>
            <person name="Narina S."/>
            <person name="Arbaugh S."/>
            <person name="Humphrys M.S."/>
            <person name="Ma B."/>
            <person name="Hayward M.R."/>
            <person name="Relman D."/>
            <person name="Kwon D.S."/>
            <person name="Ravel J."/>
        </authorList>
    </citation>
    <scope>NUCLEOTIDE SEQUENCE [LARGE SCALE GENOMIC DNA]</scope>
    <source>
        <strain evidence="7 8">C0210C1</strain>
    </source>
</reference>
<dbReference type="PANTHER" id="PTHR43429:SF1">
    <property type="entry name" value="NAD(P)H SULFUR OXIDOREDUCTASE (COA-DEPENDENT)"/>
    <property type="match status" value="1"/>
</dbReference>
<dbReference type="PANTHER" id="PTHR43429">
    <property type="entry name" value="PYRIDINE NUCLEOTIDE-DISULFIDE OXIDOREDUCTASE DOMAIN-CONTAINING"/>
    <property type="match status" value="1"/>
</dbReference>
<evidence type="ECO:0000256" key="1">
    <source>
        <dbReference type="ARBA" id="ARBA00001974"/>
    </source>
</evidence>
<evidence type="ECO:0000256" key="2">
    <source>
        <dbReference type="ARBA" id="ARBA00022630"/>
    </source>
</evidence>
<dbReference type="Proteomes" id="UP000501676">
    <property type="component" value="Chromosome"/>
</dbReference>
<evidence type="ECO:0000313" key="8">
    <source>
        <dbReference type="Proteomes" id="UP000501676"/>
    </source>
</evidence>
<evidence type="ECO:0000256" key="5">
    <source>
        <dbReference type="ARBA" id="ARBA00023284"/>
    </source>
</evidence>
<dbReference type="Gene3D" id="3.50.50.60">
    <property type="entry name" value="FAD/NAD(P)-binding domain"/>
    <property type="match status" value="2"/>
</dbReference>
<evidence type="ECO:0000256" key="3">
    <source>
        <dbReference type="ARBA" id="ARBA00022827"/>
    </source>
</evidence>
<dbReference type="InterPro" id="IPR023753">
    <property type="entry name" value="FAD/NAD-binding_dom"/>
</dbReference>
<dbReference type="SUPFAM" id="SSF51905">
    <property type="entry name" value="FAD/NAD(P)-binding domain"/>
    <property type="match status" value="2"/>
</dbReference>
<comment type="cofactor">
    <cofactor evidence="1">
        <name>FAD</name>
        <dbReference type="ChEBI" id="CHEBI:57692"/>
    </cofactor>
</comment>
<evidence type="ECO:0000313" key="7">
    <source>
        <dbReference type="EMBL" id="QIH24304.1"/>
    </source>
</evidence>
<accession>A0A6G7BE67</accession>
<name>A0A6G7BE67_9LACO</name>
<proteinExistence type="predicted"/>
<sequence length="438" mass="47781">MHIVIIGGSFAGVSAALSCKTYYPQAKITLIEKGTGLAYIANSLNEYLKGKLADLKNGYAYSIKDLQSKGINCLLNHEVTKIDSTNQILYVKASGDSMTLTYDYLILAMGGKGFTEEPVAALIDPHSYESSLKSFEKLQKAKTVLIVGGGTIGIEACEAYQRAGKDVTLLEAYPSLAVKYLDKPISQAVERLLVSHGVNVHKRELVNKIVPVNDTIAYQVITNNSTYLSDCVQFATNFTPNINLVENQIALLADRSIAVDEYLATSLKHTFAVGDLIQIPVGLHRKSLYWPSIQHSITSGSIVAANLIVPTKALPSSETCLYSKLYGYNLLSLGMTASSAEEEGIVTFTSTYVSQKGGQIFIISKADDGQILGIQWLSLAPLQAELALLMTGLQAKFSEDDFLVQAPPFYSGKSLIQFDLYKALYHHKSLRQKEAHLC</sequence>
<keyword evidence="2" id="KW-0285">Flavoprotein</keyword>
<dbReference type="AlphaFoldDB" id="A0A6G7BE67"/>
<dbReference type="Pfam" id="PF07992">
    <property type="entry name" value="Pyr_redox_2"/>
    <property type="match status" value="1"/>
</dbReference>